<accession>A0AAW0PRX3</accession>
<dbReference type="SUPFAM" id="SSF47095">
    <property type="entry name" value="HMG-box"/>
    <property type="match status" value="1"/>
</dbReference>
<dbReference type="PROSITE" id="PS00058">
    <property type="entry name" value="DNA_MISMATCH_REPAIR_1"/>
    <property type="match status" value="1"/>
</dbReference>
<dbReference type="InterPro" id="IPR020568">
    <property type="entry name" value="Ribosomal_Su5_D2-typ_SF"/>
</dbReference>
<feature type="compositionally biased region" description="Basic and acidic residues" evidence="3">
    <location>
        <begin position="366"/>
        <end position="388"/>
    </location>
</feature>
<name>A0AAW0PRX3_9GOBI</name>
<evidence type="ECO:0000256" key="2">
    <source>
        <dbReference type="ARBA" id="ARBA00022763"/>
    </source>
</evidence>
<dbReference type="Proteomes" id="UP001460270">
    <property type="component" value="Unassembled WGS sequence"/>
</dbReference>
<dbReference type="InterPro" id="IPR036890">
    <property type="entry name" value="HATPase_C_sf"/>
</dbReference>
<gene>
    <name evidence="5" type="ORF">WMY93_001646</name>
</gene>
<dbReference type="SUPFAM" id="SSF54211">
    <property type="entry name" value="Ribosomal protein S5 domain 2-like"/>
    <property type="match status" value="1"/>
</dbReference>
<feature type="region of interest" description="Disordered" evidence="3">
    <location>
        <begin position="246"/>
        <end position="296"/>
    </location>
</feature>
<feature type="region of interest" description="Disordered" evidence="3">
    <location>
        <begin position="457"/>
        <end position="494"/>
    </location>
</feature>
<comment type="caution">
    <text evidence="5">The sequence shown here is derived from an EMBL/GenBank/DDBJ whole genome shotgun (WGS) entry which is preliminary data.</text>
</comment>
<dbReference type="GO" id="GO:0032389">
    <property type="term" value="C:MutLalpha complex"/>
    <property type="evidence" value="ECO:0007669"/>
    <property type="project" value="TreeGrafter"/>
</dbReference>
<dbReference type="PANTHER" id="PTHR10073">
    <property type="entry name" value="DNA MISMATCH REPAIR PROTEIN MLH, PMS, MUTL"/>
    <property type="match status" value="1"/>
</dbReference>
<dbReference type="FunFam" id="3.30.230.10:FF:000030">
    <property type="entry name" value="PMS1 homolog 1, mismatch repair system component"/>
    <property type="match status" value="1"/>
</dbReference>
<sequence length="730" mass="81282">MDFVYEKSTVSDNNFTLHKIVVKPRVYKTVGNMHQLPAHTVRLLSSSQVVTSVVNVVKELTENALDAEASSVDVKLDLETLQTYGFRGEALGSICAVAEVAVWQKSKMSDLRSALVATLGPSSVSNLQQVQHQHHEPQILLEGFFPKPGADLASTSSSSPDKSFIFINDRPVQHKEISKLIREKYTAQFSEDSRSRFPTFVLRVNVSAAALDVNVTPDKTQVLLHHKEAVLAAVEELLESLYGSNNITKNSSTEEQTDPKTSNTSNSTKDLEENLTMKSKQPCPPENTTIINKNTHISNKEIPQNRSSDASLHCQNSSSSSSVAEDWIVNQLPSFSLFDEEELLQTCAKEPNLIENSPDKLEEDGLETRKDSFTSEEWSRGTALRDSESDQPLQPVTILQPNSENGCKKAGVSNKEQTSNSIIEKRAALKAYDVLDNRTINEAVRERWKALSQEEKKRFEDKAQKHTDQHEQAKSASTEASRRVSAQGHKRKAAPLSNQQLLDQLFSAQPQKKLKQVQSKPCRSVRFSLGSVRQNLLRLSQSKPSTALGLEPVCRMCPQGSWLVLSGQRLMVLNPFRVEEALLFKRLVENNRLPTVDLKEPIELTEEMVGGAEFMEVLCEMERDSPELDGSVLFSDLRLVANGFKIKLYPAVCLCWPCSSRGQVRQVRVVALSECVPFLGVSDLREILGAVVQKKSRAVSDCRPLKVCNYLKGEAVRLVRQMPSASPELS</sequence>
<dbReference type="Gene3D" id="3.30.565.10">
    <property type="entry name" value="Histidine kinase-like ATPase, C-terminal domain"/>
    <property type="match status" value="1"/>
</dbReference>
<dbReference type="SMART" id="SM01340">
    <property type="entry name" value="DNA_mis_repair"/>
    <property type="match status" value="1"/>
</dbReference>
<dbReference type="Gene3D" id="3.30.230.10">
    <property type="match status" value="1"/>
</dbReference>
<protein>
    <recommendedName>
        <fullName evidence="4">DNA mismatch repair protein S5 domain-containing protein</fullName>
    </recommendedName>
</protein>
<feature type="compositionally biased region" description="Polar residues" evidence="3">
    <location>
        <begin position="246"/>
        <end position="268"/>
    </location>
</feature>
<dbReference type="PANTHER" id="PTHR10073:SF54">
    <property type="entry name" value="PMS1 PROTEIN HOMOLOG 1"/>
    <property type="match status" value="1"/>
</dbReference>
<dbReference type="EMBL" id="JBBPFD010000002">
    <property type="protein sequence ID" value="KAK7938320.1"/>
    <property type="molecule type" value="Genomic_DNA"/>
</dbReference>
<evidence type="ECO:0000256" key="1">
    <source>
        <dbReference type="ARBA" id="ARBA00006082"/>
    </source>
</evidence>
<feature type="domain" description="DNA mismatch repair protein S5" evidence="4">
    <location>
        <begin position="115"/>
        <end position="243"/>
    </location>
</feature>
<evidence type="ECO:0000313" key="5">
    <source>
        <dbReference type="EMBL" id="KAK7938320.1"/>
    </source>
</evidence>
<keyword evidence="6" id="KW-1185">Reference proteome</keyword>
<dbReference type="InterPro" id="IPR014721">
    <property type="entry name" value="Ribsml_uS5_D2-typ_fold_subgr"/>
</dbReference>
<dbReference type="GO" id="GO:0006298">
    <property type="term" value="P:mismatch repair"/>
    <property type="evidence" value="ECO:0007669"/>
    <property type="project" value="InterPro"/>
</dbReference>
<evidence type="ECO:0000259" key="4">
    <source>
        <dbReference type="SMART" id="SM01340"/>
    </source>
</evidence>
<organism evidence="5 6">
    <name type="scientific">Mugilogobius chulae</name>
    <name type="common">yellowstripe goby</name>
    <dbReference type="NCBI Taxonomy" id="88201"/>
    <lineage>
        <taxon>Eukaryota</taxon>
        <taxon>Metazoa</taxon>
        <taxon>Chordata</taxon>
        <taxon>Craniata</taxon>
        <taxon>Vertebrata</taxon>
        <taxon>Euteleostomi</taxon>
        <taxon>Actinopterygii</taxon>
        <taxon>Neopterygii</taxon>
        <taxon>Teleostei</taxon>
        <taxon>Neoteleostei</taxon>
        <taxon>Acanthomorphata</taxon>
        <taxon>Gobiaria</taxon>
        <taxon>Gobiiformes</taxon>
        <taxon>Gobioidei</taxon>
        <taxon>Gobiidae</taxon>
        <taxon>Gobionellinae</taxon>
        <taxon>Mugilogobius</taxon>
    </lineage>
</organism>
<feature type="compositionally biased region" description="Basic and acidic residues" evidence="3">
    <location>
        <begin position="457"/>
        <end position="473"/>
    </location>
</feature>
<dbReference type="GO" id="GO:0016887">
    <property type="term" value="F:ATP hydrolysis activity"/>
    <property type="evidence" value="ECO:0007669"/>
    <property type="project" value="InterPro"/>
</dbReference>
<proteinExistence type="inferred from homology"/>
<evidence type="ECO:0000313" key="6">
    <source>
        <dbReference type="Proteomes" id="UP001460270"/>
    </source>
</evidence>
<dbReference type="SUPFAM" id="SSF55874">
    <property type="entry name" value="ATPase domain of HSP90 chaperone/DNA topoisomerase II/histidine kinase"/>
    <property type="match status" value="1"/>
</dbReference>
<evidence type="ECO:0000256" key="3">
    <source>
        <dbReference type="SAM" id="MobiDB-lite"/>
    </source>
</evidence>
<feature type="region of interest" description="Disordered" evidence="3">
    <location>
        <begin position="355"/>
        <end position="419"/>
    </location>
</feature>
<dbReference type="GO" id="GO:0030983">
    <property type="term" value="F:mismatched DNA binding"/>
    <property type="evidence" value="ECO:0007669"/>
    <property type="project" value="InterPro"/>
</dbReference>
<dbReference type="CDD" id="cd03485">
    <property type="entry name" value="MutL_Trans_hPMS_1_like"/>
    <property type="match status" value="1"/>
</dbReference>
<dbReference type="InterPro" id="IPR013507">
    <property type="entry name" value="DNA_mismatch_S5_2-like"/>
</dbReference>
<dbReference type="Gene3D" id="1.10.30.10">
    <property type="entry name" value="High mobility group box domain"/>
    <property type="match status" value="1"/>
</dbReference>
<keyword evidence="2" id="KW-0227">DNA damage</keyword>
<dbReference type="InterPro" id="IPR038973">
    <property type="entry name" value="MutL/Mlh/Pms-like"/>
</dbReference>
<dbReference type="GO" id="GO:0140664">
    <property type="term" value="F:ATP-dependent DNA damage sensor activity"/>
    <property type="evidence" value="ECO:0007669"/>
    <property type="project" value="InterPro"/>
</dbReference>
<dbReference type="InterPro" id="IPR014762">
    <property type="entry name" value="DNA_mismatch_repair_CS"/>
</dbReference>
<dbReference type="Pfam" id="PF01119">
    <property type="entry name" value="DNA_mis_repair"/>
    <property type="match status" value="1"/>
</dbReference>
<feature type="compositionally biased region" description="Polar residues" evidence="3">
    <location>
        <begin position="286"/>
        <end position="296"/>
    </location>
</feature>
<reference evidence="6" key="1">
    <citation type="submission" date="2024-04" db="EMBL/GenBank/DDBJ databases">
        <title>Salinicola lusitanus LLJ914,a marine bacterium isolated from the Okinawa Trough.</title>
        <authorList>
            <person name="Li J."/>
        </authorList>
    </citation>
    <scope>NUCLEOTIDE SEQUENCE [LARGE SCALE GENOMIC DNA]</scope>
</reference>
<comment type="similarity">
    <text evidence="1">Belongs to the DNA mismatch repair MutL/HexB family.</text>
</comment>
<dbReference type="InterPro" id="IPR036910">
    <property type="entry name" value="HMG_box_dom_sf"/>
</dbReference>
<dbReference type="GO" id="GO:0005524">
    <property type="term" value="F:ATP binding"/>
    <property type="evidence" value="ECO:0007669"/>
    <property type="project" value="InterPro"/>
</dbReference>
<dbReference type="AlphaFoldDB" id="A0AAW0PRX3"/>
<feature type="compositionally biased region" description="Polar residues" evidence="3">
    <location>
        <begin position="390"/>
        <end position="405"/>
    </location>
</feature>